<accession>A0A846YTK0</accession>
<protein>
    <submittedName>
        <fullName evidence="1">Uncharacterized protein</fullName>
    </submittedName>
</protein>
<dbReference type="RefSeq" id="WP_157117160.1">
    <property type="nucleotide sequence ID" value="NZ_JAAXOT010000028.1"/>
</dbReference>
<name>A0A846YTK0_9NOCA</name>
<proteinExistence type="predicted"/>
<organism evidence="1 2">
    <name type="scientific">Nocardia flavorosea</name>
    <dbReference type="NCBI Taxonomy" id="53429"/>
    <lineage>
        <taxon>Bacteria</taxon>
        <taxon>Bacillati</taxon>
        <taxon>Actinomycetota</taxon>
        <taxon>Actinomycetes</taxon>
        <taxon>Mycobacteriales</taxon>
        <taxon>Nocardiaceae</taxon>
        <taxon>Nocardia</taxon>
    </lineage>
</organism>
<dbReference type="AlphaFoldDB" id="A0A846YTK0"/>
<comment type="caution">
    <text evidence="1">The sequence shown here is derived from an EMBL/GenBank/DDBJ whole genome shotgun (WGS) entry which is preliminary data.</text>
</comment>
<dbReference type="EMBL" id="JAAXOT010000028">
    <property type="protein sequence ID" value="NKY60804.1"/>
    <property type="molecule type" value="Genomic_DNA"/>
</dbReference>
<dbReference type="Proteomes" id="UP000570678">
    <property type="component" value="Unassembled WGS sequence"/>
</dbReference>
<gene>
    <name evidence="1" type="ORF">HGA15_32645</name>
</gene>
<evidence type="ECO:0000313" key="2">
    <source>
        <dbReference type="Proteomes" id="UP000570678"/>
    </source>
</evidence>
<reference evidence="1 2" key="1">
    <citation type="submission" date="2020-04" db="EMBL/GenBank/DDBJ databases">
        <title>MicrobeNet Type strains.</title>
        <authorList>
            <person name="Nicholson A.C."/>
        </authorList>
    </citation>
    <scope>NUCLEOTIDE SEQUENCE [LARGE SCALE GENOMIC DNA]</scope>
    <source>
        <strain evidence="1 2">JCM 3332</strain>
    </source>
</reference>
<sequence>MPHSYHRFHASRIPASVDLSRVGVITRTTSEPWTHSTDDLGDIWREIGRVTVSGGVIELWPYIGIDARDLEVLRGAGFEASYRKPSHETGWTLRTDGDRGDYWEYAMCIESSADDLRKRTEWQQQPVQGDTAA</sequence>
<evidence type="ECO:0000313" key="1">
    <source>
        <dbReference type="EMBL" id="NKY60804.1"/>
    </source>
</evidence>
<keyword evidence="2" id="KW-1185">Reference proteome</keyword>